<evidence type="ECO:0000259" key="8">
    <source>
        <dbReference type="PROSITE" id="PS51737"/>
    </source>
</evidence>
<dbReference type="Pfam" id="PF07508">
    <property type="entry name" value="Recombinase"/>
    <property type="match status" value="1"/>
</dbReference>
<dbReference type="InterPro" id="IPR036162">
    <property type="entry name" value="Resolvase-like_N_sf"/>
</dbReference>
<dbReference type="InterPro" id="IPR050639">
    <property type="entry name" value="SSR_resolvase"/>
</dbReference>
<name>A0A6H0TBL8_BACTU</name>
<keyword evidence="1" id="KW-0229">DNA integration</keyword>
<dbReference type="PROSITE" id="PS51736">
    <property type="entry name" value="RECOMBINASES_3"/>
    <property type="match status" value="1"/>
</dbReference>
<dbReference type="Proteomes" id="UP000501374">
    <property type="component" value="Chromosome"/>
</dbReference>
<feature type="domain" description="Resolvase/invertase-type recombinase catalytic" evidence="7">
    <location>
        <begin position="2"/>
        <end position="147"/>
    </location>
</feature>
<dbReference type="InterPro" id="IPR025827">
    <property type="entry name" value="Zn_ribbon_recom_dom"/>
</dbReference>
<dbReference type="CDD" id="cd03768">
    <property type="entry name" value="SR_ResInv"/>
    <property type="match status" value="1"/>
</dbReference>
<keyword evidence="3" id="KW-0233">DNA recombination</keyword>
<dbReference type="GO" id="GO:0000150">
    <property type="term" value="F:DNA strand exchange activity"/>
    <property type="evidence" value="ECO:0007669"/>
    <property type="project" value="InterPro"/>
</dbReference>
<dbReference type="PANTHER" id="PTHR30461">
    <property type="entry name" value="DNA-INVERTASE FROM LAMBDOID PROPHAGE"/>
    <property type="match status" value="1"/>
</dbReference>
<keyword evidence="6" id="KW-0175">Coiled coil</keyword>
<feature type="active site" description="O-(5'-phospho-DNA)-serine intermediate" evidence="4 5">
    <location>
        <position position="10"/>
    </location>
</feature>
<dbReference type="Gene3D" id="3.40.50.1390">
    <property type="entry name" value="Resolvase, N-terminal catalytic domain"/>
    <property type="match status" value="1"/>
</dbReference>
<dbReference type="GO" id="GO:0003677">
    <property type="term" value="F:DNA binding"/>
    <property type="evidence" value="ECO:0007669"/>
    <property type="project" value="UniProtKB-KW"/>
</dbReference>
<gene>
    <name evidence="9" type="ORF">EVG22_08825</name>
</gene>
<dbReference type="PROSITE" id="PS51737">
    <property type="entry name" value="RECOMBINASE_DNA_BIND"/>
    <property type="match status" value="1"/>
</dbReference>
<dbReference type="PANTHER" id="PTHR30461:SF23">
    <property type="entry name" value="DNA RECOMBINASE-RELATED"/>
    <property type="match status" value="1"/>
</dbReference>
<evidence type="ECO:0000256" key="5">
    <source>
        <dbReference type="PROSITE-ProRule" id="PRU10137"/>
    </source>
</evidence>
<sequence length="453" mass="53439">MRVAAYIRVSTEQQLENYSIPLQLERINAYCMSRGWNKIDEYIDGGYSGSNIERPALQKLLKNIHNIDAVVVYRLDRLSRSQKDTLYLIEESFLPNNVEFISISETIDTSSPFGRAMIGILSVFAQLERETITERLKGGRYTLVKEHGYWAGGSDANPAGYIRGEKGKLVVNTEESFLVKKVFDEYIHLQSTTKIQEKFQQEGLPVWPINRYIRMLKNRLYIGEVSFAGEWFKGSHEPLIRKEIFDKVQILLHKNKKKNFGKVKNMILTKKIKCKCCGENYVSYSANSKLSDNSLKAYHYYICRKRRFPREYHSKCTNKTLSKKYVENYIFDMIESLRIEDIQKNDKIPKKNYKRLLSDIEYKIKRTIDLYLENQIDKNILDAKIKELNQTKKQLELEKTEQIQKEKTSILNLFKNKKIEMHNKDNNHKLMMINNLIKNIYVNNRELEIEWAF</sequence>
<evidence type="ECO:0000256" key="1">
    <source>
        <dbReference type="ARBA" id="ARBA00022908"/>
    </source>
</evidence>
<dbReference type="Gene3D" id="3.90.1750.20">
    <property type="entry name" value="Putative Large Serine Recombinase, Chain B, Domain 2"/>
    <property type="match status" value="1"/>
</dbReference>
<dbReference type="Pfam" id="PF13408">
    <property type="entry name" value="Zn_ribbon_recom"/>
    <property type="match status" value="1"/>
</dbReference>
<dbReference type="GO" id="GO:0015074">
    <property type="term" value="P:DNA integration"/>
    <property type="evidence" value="ECO:0007669"/>
    <property type="project" value="UniProtKB-KW"/>
</dbReference>
<protein>
    <submittedName>
        <fullName evidence="9">Recombinase family protein</fullName>
    </submittedName>
</protein>
<evidence type="ECO:0000256" key="2">
    <source>
        <dbReference type="ARBA" id="ARBA00023125"/>
    </source>
</evidence>
<dbReference type="InterPro" id="IPR006118">
    <property type="entry name" value="Recombinase_CS"/>
</dbReference>
<dbReference type="Pfam" id="PF00239">
    <property type="entry name" value="Resolvase"/>
    <property type="match status" value="1"/>
</dbReference>
<evidence type="ECO:0000256" key="6">
    <source>
        <dbReference type="SAM" id="Coils"/>
    </source>
</evidence>
<dbReference type="EMBL" id="CP035727">
    <property type="protein sequence ID" value="QIW18561.1"/>
    <property type="molecule type" value="Genomic_DNA"/>
</dbReference>
<evidence type="ECO:0000259" key="7">
    <source>
        <dbReference type="PROSITE" id="PS51736"/>
    </source>
</evidence>
<proteinExistence type="predicted"/>
<accession>A0A6H0TBL8</accession>
<dbReference type="InterPro" id="IPR011109">
    <property type="entry name" value="DNA_bind_recombinase_dom"/>
</dbReference>
<dbReference type="AlphaFoldDB" id="A0A6H0TBL8"/>
<dbReference type="InterPro" id="IPR038109">
    <property type="entry name" value="DNA_bind_recomb_sf"/>
</dbReference>
<feature type="coiled-coil region" evidence="6">
    <location>
        <begin position="378"/>
        <end position="405"/>
    </location>
</feature>
<reference evidence="10" key="1">
    <citation type="submission" date="2019-02" db="EMBL/GenBank/DDBJ databases">
        <title>Structural and Functional analysis of Lanthipeptide from Bacillus thuringiensis serovar andalousiensis B23193.</title>
        <authorList>
            <person name="Andreeva J.V."/>
            <person name="Grigoreva A."/>
        </authorList>
    </citation>
    <scope>NUCLEOTIDE SEQUENCE [LARGE SCALE GENOMIC DNA]</scope>
    <source>
        <strain evidence="10">B23193</strain>
    </source>
</reference>
<evidence type="ECO:0000256" key="4">
    <source>
        <dbReference type="PIRSR" id="PIRSR606118-50"/>
    </source>
</evidence>
<dbReference type="SMART" id="SM00857">
    <property type="entry name" value="Resolvase"/>
    <property type="match status" value="1"/>
</dbReference>
<dbReference type="RefSeq" id="WP_172553428.1">
    <property type="nucleotide sequence ID" value="NZ_CP035727.2"/>
</dbReference>
<dbReference type="PROSITE" id="PS00397">
    <property type="entry name" value="RECOMBINASES_1"/>
    <property type="match status" value="1"/>
</dbReference>
<evidence type="ECO:0000313" key="9">
    <source>
        <dbReference type="EMBL" id="QIW18561.1"/>
    </source>
</evidence>
<dbReference type="FunFam" id="3.40.50.1390:FF:000009">
    <property type="entry name" value="Recombinase family protein"/>
    <property type="match status" value="1"/>
</dbReference>
<evidence type="ECO:0000313" key="10">
    <source>
        <dbReference type="Proteomes" id="UP000501374"/>
    </source>
</evidence>
<dbReference type="InterPro" id="IPR006119">
    <property type="entry name" value="Resolv_N"/>
</dbReference>
<feature type="domain" description="Recombinase" evidence="8">
    <location>
        <begin position="158"/>
        <end position="258"/>
    </location>
</feature>
<evidence type="ECO:0000256" key="3">
    <source>
        <dbReference type="ARBA" id="ARBA00023172"/>
    </source>
</evidence>
<dbReference type="SUPFAM" id="SSF53041">
    <property type="entry name" value="Resolvase-like"/>
    <property type="match status" value="1"/>
</dbReference>
<keyword evidence="2" id="KW-0238">DNA-binding</keyword>
<organism evidence="9 10">
    <name type="scientific">Bacillus thuringiensis serovar andalousiensis</name>
    <dbReference type="NCBI Taxonomy" id="257985"/>
    <lineage>
        <taxon>Bacteria</taxon>
        <taxon>Bacillati</taxon>
        <taxon>Bacillota</taxon>
        <taxon>Bacilli</taxon>
        <taxon>Bacillales</taxon>
        <taxon>Bacillaceae</taxon>
        <taxon>Bacillus</taxon>
        <taxon>Bacillus cereus group</taxon>
    </lineage>
</organism>